<reference evidence="1" key="1">
    <citation type="submission" date="2018-01" db="EMBL/GenBank/DDBJ databases">
        <authorList>
            <person name="Krukenberg V."/>
        </authorList>
    </citation>
    <scope>NUCLEOTIDE SEQUENCE</scope>
    <source>
        <strain evidence="1">E20ANME2</strain>
    </source>
</reference>
<proteinExistence type="predicted"/>
<evidence type="ECO:0000313" key="2">
    <source>
        <dbReference type="Proteomes" id="UP000248329"/>
    </source>
</evidence>
<comment type="caution">
    <text evidence="1">The sequence shown here is derived from an EMBL/GenBank/DDBJ whole genome shotgun (WGS) entry which is preliminary data.</text>
</comment>
<sequence>MRCANKYKFLKENGNKVKKMKIEKRFWKDERWAEMHFPELQKRYLGKWIAIVNEKVVAVAEGPETARKVAKEKTGVIQIPVIFVESGQNLY</sequence>
<name>A0AC61L523_9EURY</name>
<organism evidence="1 2">
    <name type="scientific">Candidatus Methanogaster sp</name>
    <dbReference type="NCBI Taxonomy" id="3386292"/>
    <lineage>
        <taxon>Archaea</taxon>
        <taxon>Methanobacteriati</taxon>
        <taxon>Methanobacteriota</taxon>
        <taxon>Stenosarchaea group</taxon>
        <taxon>Methanomicrobia</taxon>
        <taxon>Methanosarcinales</taxon>
        <taxon>ANME-2 cluster</taxon>
        <taxon>Candidatus Methanogasteraceae</taxon>
        <taxon>Candidatus Methanogaster</taxon>
    </lineage>
</organism>
<dbReference type="EMBL" id="PQXF01000005">
    <property type="protein sequence ID" value="PXF61448.1"/>
    <property type="molecule type" value="Genomic_DNA"/>
</dbReference>
<gene>
    <name evidence="1" type="ORF">C4B59_04220</name>
</gene>
<dbReference type="Proteomes" id="UP000248329">
    <property type="component" value="Unassembled WGS sequence"/>
</dbReference>
<protein>
    <submittedName>
        <fullName evidence="1">Uncharacterized protein</fullName>
    </submittedName>
</protein>
<evidence type="ECO:0000313" key="1">
    <source>
        <dbReference type="EMBL" id="PXF61448.1"/>
    </source>
</evidence>
<accession>A0AC61L523</accession>